<dbReference type="RefSeq" id="WP_231036615.1">
    <property type="nucleotide sequence ID" value="NZ_JAJNGX010000054.1"/>
</dbReference>
<gene>
    <name evidence="1" type="ORF">JQX14_24435</name>
</gene>
<name>A0A9Q2NRH8_9RHOB</name>
<organism evidence="1 2">
    <name type="scientific">Pseudosulfitobacter pseudonitzschiae</name>
    <dbReference type="NCBI Taxonomy" id="1402135"/>
    <lineage>
        <taxon>Bacteria</taxon>
        <taxon>Pseudomonadati</taxon>
        <taxon>Pseudomonadota</taxon>
        <taxon>Alphaproteobacteria</taxon>
        <taxon>Rhodobacterales</taxon>
        <taxon>Roseobacteraceae</taxon>
        <taxon>Pseudosulfitobacter</taxon>
    </lineage>
</organism>
<proteinExistence type="predicted"/>
<accession>A0A9Q2NRH8</accession>
<dbReference type="EMBL" id="JAFBWN010000055">
    <property type="protein sequence ID" value="MBM2357692.1"/>
    <property type="molecule type" value="Genomic_DNA"/>
</dbReference>
<dbReference type="Proteomes" id="UP000809337">
    <property type="component" value="Unassembled WGS sequence"/>
</dbReference>
<dbReference type="AlphaFoldDB" id="A0A9Q2NRH8"/>
<evidence type="ECO:0000313" key="2">
    <source>
        <dbReference type="Proteomes" id="UP000809337"/>
    </source>
</evidence>
<comment type="caution">
    <text evidence="1">The sequence shown here is derived from an EMBL/GenBank/DDBJ whole genome shotgun (WGS) entry which is preliminary data.</text>
</comment>
<sequence>MAEKAAPGLTTEKVAYWYFRLNGYLQMENFIVHPDRGKGGQRTDADLIGVRFPHRAERLIGDPGNIMSDDVGPLGLQGNWIDVVLVEVKTSGPCKLNGPWTNQDAENVQRVLAAVGCFPTSRLDEIAESIYDEGIFEDAEQMLRVRLIALAATESEELRDEFPRVVQLNWNSVLSFIGNRLYDYRSAKSDCHQWDDEIKTLQAMMKSSRSGHNFDEDQFIKFGLKALGVHSD</sequence>
<reference evidence="1" key="1">
    <citation type="submission" date="2021-01" db="EMBL/GenBank/DDBJ databases">
        <title>Diatom-associated Roseobacters Show Island Model of Population Structure.</title>
        <authorList>
            <person name="Qu L."/>
            <person name="Feng X."/>
            <person name="Chen Y."/>
            <person name="Li L."/>
            <person name="Wang X."/>
            <person name="Hu Z."/>
            <person name="Wang H."/>
            <person name="Luo H."/>
        </authorList>
    </citation>
    <scope>NUCLEOTIDE SEQUENCE</scope>
    <source>
        <strain evidence="1">SM26-45</strain>
    </source>
</reference>
<protein>
    <submittedName>
        <fullName evidence="1">Uncharacterized protein</fullName>
    </submittedName>
</protein>
<evidence type="ECO:0000313" key="1">
    <source>
        <dbReference type="EMBL" id="MBM2357692.1"/>
    </source>
</evidence>